<evidence type="ECO:0000313" key="4">
    <source>
        <dbReference type="Proteomes" id="UP000199598"/>
    </source>
</evidence>
<evidence type="ECO:0000313" key="3">
    <source>
        <dbReference type="EMBL" id="SFL12760.1"/>
    </source>
</evidence>
<dbReference type="InterPro" id="IPR050272">
    <property type="entry name" value="Isochorismatase-like_hydrls"/>
</dbReference>
<comment type="caution">
    <text evidence="3">The sequence shown here is derived from an EMBL/GenBank/DDBJ whole genome shotgun (WGS) entry which is preliminary data.</text>
</comment>
<keyword evidence="1" id="KW-0378">Hydrolase</keyword>
<feature type="domain" description="Isochorismatase-like" evidence="2">
    <location>
        <begin position="4"/>
        <end position="151"/>
    </location>
</feature>
<dbReference type="Proteomes" id="UP000199598">
    <property type="component" value="Unassembled WGS sequence"/>
</dbReference>
<organism evidence="3 4">
    <name type="scientific">Pseudovibrio ascidiaceicola</name>
    <dbReference type="NCBI Taxonomy" id="285279"/>
    <lineage>
        <taxon>Bacteria</taxon>
        <taxon>Pseudomonadati</taxon>
        <taxon>Pseudomonadota</taxon>
        <taxon>Alphaproteobacteria</taxon>
        <taxon>Hyphomicrobiales</taxon>
        <taxon>Stappiaceae</taxon>
        <taxon>Pseudovibrio</taxon>
    </lineage>
</organism>
<dbReference type="RefSeq" id="WP_093523629.1">
    <property type="nucleotide sequence ID" value="NZ_FOSK01000017.1"/>
</dbReference>
<dbReference type="InterPro" id="IPR000868">
    <property type="entry name" value="Isochorismatase-like_dom"/>
</dbReference>
<name>A0A1I4F642_9HYPH</name>
<accession>A0A1I4F642</accession>
<dbReference type="Gene3D" id="3.40.50.850">
    <property type="entry name" value="Isochorismatase-like"/>
    <property type="match status" value="1"/>
</dbReference>
<dbReference type="PANTHER" id="PTHR43540">
    <property type="entry name" value="PEROXYUREIDOACRYLATE/UREIDOACRYLATE AMIDOHYDROLASE-RELATED"/>
    <property type="match status" value="1"/>
</dbReference>
<reference evidence="3 4" key="1">
    <citation type="submission" date="2016-10" db="EMBL/GenBank/DDBJ databases">
        <authorList>
            <person name="Varghese N."/>
            <person name="Submissions S."/>
        </authorList>
    </citation>
    <scope>NUCLEOTIDE SEQUENCE [LARGE SCALE GENOMIC DNA]</scope>
    <source>
        <strain evidence="3 4">DSM 16392</strain>
    </source>
</reference>
<sequence length="186" mass="20533">MTRTALLIIDCQNDFFPGGKCELEGQFEAAENIQMLLTNARVKDQTIVHIQHHFKEKDAPFTVEGTIGAEIHDMAKPLPHEPIVTKYTSNIFLNNNLKQILDDENVEELVICGSMSKDCIAAAAHATTELGYPITIIYDACATREPGSCDTSSQQEFVQAAIMASLSFICSNIVSTNEYLQRHSPA</sequence>
<protein>
    <submittedName>
        <fullName evidence="3">Nicotinamidase-related amidase</fullName>
    </submittedName>
</protein>
<proteinExistence type="predicted"/>
<keyword evidence="4" id="KW-1185">Reference proteome</keyword>
<dbReference type="Pfam" id="PF00857">
    <property type="entry name" value="Isochorismatase"/>
    <property type="match status" value="1"/>
</dbReference>
<evidence type="ECO:0000259" key="2">
    <source>
        <dbReference type="Pfam" id="PF00857"/>
    </source>
</evidence>
<dbReference type="SUPFAM" id="SSF52499">
    <property type="entry name" value="Isochorismatase-like hydrolases"/>
    <property type="match status" value="1"/>
</dbReference>
<dbReference type="InterPro" id="IPR036380">
    <property type="entry name" value="Isochorismatase-like_sf"/>
</dbReference>
<dbReference type="EMBL" id="FOSK01000017">
    <property type="protein sequence ID" value="SFL12760.1"/>
    <property type="molecule type" value="Genomic_DNA"/>
</dbReference>
<evidence type="ECO:0000256" key="1">
    <source>
        <dbReference type="ARBA" id="ARBA00022801"/>
    </source>
</evidence>
<dbReference type="PANTHER" id="PTHR43540:SF1">
    <property type="entry name" value="ISOCHORISMATASE HYDROLASE"/>
    <property type="match status" value="1"/>
</dbReference>
<gene>
    <name evidence="3" type="ORF">SAMN04488518_11780</name>
</gene>